<evidence type="ECO:0000256" key="10">
    <source>
        <dbReference type="RuleBase" id="RU367011"/>
    </source>
</evidence>
<dbReference type="SUPFAM" id="SSF51069">
    <property type="entry name" value="Carbonic anhydrase"/>
    <property type="match status" value="1"/>
</dbReference>
<sequence>MPKLDYDNQNNWLFKTGQMQSPVALESNKAEKIEKQATLKLNYSTNASYVHDNGQGIEIGLSGEAIIDNRLFSLIQFHIHAPSEHLLNNYRFDGEIHFVHQAKDGRTAVIAVFLKAGKTSKTFSQIFNHLNQDQNFVCDLTDLIPENKSYYHYLGSLTTPPLTENVEWYILANPVEVSRQQLAEFHKLYPYNNRQLQSLNGRPVLYCSSTIKN</sequence>
<gene>
    <name evidence="13" type="primary">ecaA</name>
    <name evidence="12" type="ORF">ATX59_01235</name>
    <name evidence="13" type="ORF">OENI_0232</name>
</gene>
<evidence type="ECO:0000256" key="6">
    <source>
        <dbReference type="ARBA" id="ARBA00022723"/>
    </source>
</evidence>
<keyword evidence="7 10" id="KW-0862">Zinc</keyword>
<dbReference type="EMBL" id="LR031358">
    <property type="protein sequence ID" value="VDB97228.1"/>
    <property type="molecule type" value="Genomic_DNA"/>
</dbReference>
<dbReference type="GO" id="GO:0008270">
    <property type="term" value="F:zinc ion binding"/>
    <property type="evidence" value="ECO:0007669"/>
    <property type="project" value="UniProtKB-UniRule"/>
</dbReference>
<dbReference type="GO" id="GO:0004089">
    <property type="term" value="F:carbonate dehydratase activity"/>
    <property type="evidence" value="ECO:0007669"/>
    <property type="project" value="UniProtKB-UniRule"/>
</dbReference>
<comment type="function">
    <text evidence="2 10">Reversible hydration of carbon dioxide.</text>
</comment>
<comment type="catalytic activity">
    <reaction evidence="9 10">
        <text>hydrogencarbonate + H(+) = CO2 + H2O</text>
        <dbReference type="Rhea" id="RHEA:10748"/>
        <dbReference type="ChEBI" id="CHEBI:15377"/>
        <dbReference type="ChEBI" id="CHEBI:15378"/>
        <dbReference type="ChEBI" id="CHEBI:16526"/>
        <dbReference type="ChEBI" id="CHEBI:17544"/>
        <dbReference type="EC" id="4.2.1.1"/>
    </reaction>
</comment>
<dbReference type="RefSeq" id="WP_002822474.1">
    <property type="nucleotide sequence ID" value="NZ_CP038451.1"/>
</dbReference>
<comment type="cofactor">
    <cofactor evidence="1 10">
        <name>Zn(2+)</name>
        <dbReference type="ChEBI" id="CHEBI:29105"/>
    </cofactor>
</comment>
<organism evidence="13 15">
    <name type="scientific">Oenococcus oeni</name>
    <name type="common">Leuconostoc oenos</name>
    <dbReference type="NCBI Taxonomy" id="1247"/>
    <lineage>
        <taxon>Bacteria</taxon>
        <taxon>Bacillati</taxon>
        <taxon>Bacillota</taxon>
        <taxon>Bacilli</taxon>
        <taxon>Lactobacillales</taxon>
        <taxon>Lactobacillaceae</taxon>
        <taxon>Oenococcus</taxon>
    </lineage>
</organism>
<evidence type="ECO:0000313" key="12">
    <source>
        <dbReference type="EMBL" id="OIM21991.1"/>
    </source>
</evidence>
<dbReference type="AlphaFoldDB" id="A0A483BA44"/>
<dbReference type="InterPro" id="IPR041891">
    <property type="entry name" value="Alpha_CA_prokaryot-like"/>
</dbReference>
<reference evidence="12 14" key="1">
    <citation type="journal article" date="2016" name="BMC Genomics">
        <title>Consensus pan-genome assembly of the specialised wine bacterium Oenococcus oeni.</title>
        <authorList>
            <person name="Sternes P.R."/>
            <person name="Borneman A.R."/>
        </authorList>
    </citation>
    <scope>NUCLEOTIDE SEQUENCE [LARGE SCALE GENOMIC DNA]</scope>
    <source>
        <strain evidence="12 14">AWRIB661</strain>
    </source>
</reference>
<dbReference type="PANTHER" id="PTHR18952">
    <property type="entry name" value="CARBONIC ANHYDRASE"/>
    <property type="match status" value="1"/>
</dbReference>
<evidence type="ECO:0000256" key="4">
    <source>
        <dbReference type="ARBA" id="ARBA00012925"/>
    </source>
</evidence>
<evidence type="ECO:0000256" key="2">
    <source>
        <dbReference type="ARBA" id="ARBA00002904"/>
    </source>
</evidence>
<dbReference type="InterPro" id="IPR018338">
    <property type="entry name" value="Carbonic_anhydrase_a-class_CS"/>
</dbReference>
<keyword evidence="8 10" id="KW-0456">Lyase</keyword>
<feature type="domain" description="Alpha-carbonic anhydrase" evidence="11">
    <location>
        <begin position="2"/>
        <end position="213"/>
    </location>
</feature>
<evidence type="ECO:0000256" key="8">
    <source>
        <dbReference type="ARBA" id="ARBA00023239"/>
    </source>
</evidence>
<dbReference type="InterPro" id="IPR001148">
    <property type="entry name" value="CA_dom"/>
</dbReference>
<dbReference type="Pfam" id="PF00194">
    <property type="entry name" value="Carb_anhydrase"/>
    <property type="match status" value="1"/>
</dbReference>
<evidence type="ECO:0000256" key="9">
    <source>
        <dbReference type="ARBA" id="ARBA00048348"/>
    </source>
</evidence>
<proteinExistence type="inferred from homology"/>
<evidence type="ECO:0000313" key="13">
    <source>
        <dbReference type="EMBL" id="VDB97228.1"/>
    </source>
</evidence>
<dbReference type="PROSITE" id="PS00162">
    <property type="entry name" value="ALPHA_CA_1"/>
    <property type="match status" value="1"/>
</dbReference>
<name>A0A483BA44_OENOE</name>
<reference evidence="13 15" key="2">
    <citation type="submission" date="2018-08" db="EMBL/GenBank/DDBJ databases">
        <authorList>
            <person name="Lorentzen P. G. S. M."/>
        </authorList>
    </citation>
    <scope>NUCLEOTIDE SEQUENCE [LARGE SCALE GENOMIC DNA]</scope>
    <source>
        <strain evidence="13 15">CRBO_1381</strain>
    </source>
</reference>
<evidence type="ECO:0000313" key="15">
    <source>
        <dbReference type="Proteomes" id="UP000294726"/>
    </source>
</evidence>
<dbReference type="InterPro" id="IPR023561">
    <property type="entry name" value="Carbonic_anhydrase_a-class"/>
</dbReference>
<dbReference type="Proteomes" id="UP000181728">
    <property type="component" value="Unassembled WGS sequence"/>
</dbReference>
<accession>A0A483BA44</accession>
<evidence type="ECO:0000256" key="7">
    <source>
        <dbReference type="ARBA" id="ARBA00022833"/>
    </source>
</evidence>
<dbReference type="Gene3D" id="3.10.200.10">
    <property type="entry name" value="Alpha carbonic anhydrase"/>
    <property type="match status" value="1"/>
</dbReference>
<evidence type="ECO:0000256" key="1">
    <source>
        <dbReference type="ARBA" id="ARBA00001947"/>
    </source>
</evidence>
<dbReference type="EMBL" id="MLOK01000018">
    <property type="protein sequence ID" value="OIM21991.1"/>
    <property type="molecule type" value="Genomic_DNA"/>
</dbReference>
<keyword evidence="6 10" id="KW-0479">Metal-binding</keyword>
<protein>
    <recommendedName>
        <fullName evidence="5 10">Carbonic anhydrase</fullName>
        <ecNumber evidence="4 10">4.2.1.1</ecNumber>
    </recommendedName>
</protein>
<dbReference type="Proteomes" id="UP000294726">
    <property type="component" value="Chromosome"/>
</dbReference>
<dbReference type="InterPro" id="IPR036398">
    <property type="entry name" value="CA_dom_sf"/>
</dbReference>
<comment type="similarity">
    <text evidence="3 10">Belongs to the alpha-carbonic anhydrase family.</text>
</comment>
<evidence type="ECO:0000256" key="3">
    <source>
        <dbReference type="ARBA" id="ARBA00010718"/>
    </source>
</evidence>
<dbReference type="PANTHER" id="PTHR18952:SF265">
    <property type="entry name" value="CARBONIC ANHYDRASE"/>
    <property type="match status" value="1"/>
</dbReference>
<evidence type="ECO:0000256" key="5">
    <source>
        <dbReference type="ARBA" id="ARBA00014628"/>
    </source>
</evidence>
<dbReference type="SMART" id="SM01057">
    <property type="entry name" value="Carb_anhydrase"/>
    <property type="match status" value="1"/>
</dbReference>
<dbReference type="CDD" id="cd03124">
    <property type="entry name" value="alpha_CA_prokaryotic_like"/>
    <property type="match status" value="1"/>
</dbReference>
<evidence type="ECO:0000313" key="14">
    <source>
        <dbReference type="Proteomes" id="UP000181728"/>
    </source>
</evidence>
<evidence type="ECO:0000259" key="11">
    <source>
        <dbReference type="PROSITE" id="PS51144"/>
    </source>
</evidence>
<dbReference type="PROSITE" id="PS51144">
    <property type="entry name" value="ALPHA_CA_2"/>
    <property type="match status" value="1"/>
</dbReference>
<dbReference type="EC" id="4.2.1.1" evidence="4 10"/>